<protein>
    <submittedName>
        <fullName evidence="1">Uncharacterized protein</fullName>
    </submittedName>
</protein>
<proteinExistence type="predicted"/>
<dbReference type="Proteomes" id="UP000010483">
    <property type="component" value="Chromosome"/>
</dbReference>
<sequence>MLEAMTSYLTEGFARIFSAQENEVPEIGVQPFECMPYTQEKKA</sequence>
<keyword evidence="2" id="KW-1185">Reference proteome</keyword>
<name>K9YM26_CYASC</name>
<dbReference type="BioCyc" id="CSTA292563:G1353-2040-MONOMER"/>
<organism evidence="1 2">
    <name type="scientific">Cyanobacterium stanieri (strain ATCC 29140 / PCC 7202)</name>
    <dbReference type="NCBI Taxonomy" id="292563"/>
    <lineage>
        <taxon>Bacteria</taxon>
        <taxon>Bacillati</taxon>
        <taxon>Cyanobacteriota</taxon>
        <taxon>Cyanophyceae</taxon>
        <taxon>Oscillatoriophycideae</taxon>
        <taxon>Chroococcales</taxon>
        <taxon>Geminocystaceae</taxon>
        <taxon>Cyanobacterium</taxon>
    </lineage>
</organism>
<evidence type="ECO:0000313" key="1">
    <source>
        <dbReference type="EMBL" id="AFZ47986.1"/>
    </source>
</evidence>
<dbReference type="HOGENOM" id="CLU_207600_1_0_3"/>
<dbReference type="EMBL" id="CP003940">
    <property type="protein sequence ID" value="AFZ47986.1"/>
    <property type="molecule type" value="Genomic_DNA"/>
</dbReference>
<reference evidence="2" key="1">
    <citation type="journal article" date="2013" name="Proc. Natl. Acad. Sci. U.S.A.">
        <title>Improving the coverage of the cyanobacterial phylum using diversity-driven genome sequencing.</title>
        <authorList>
            <person name="Shih P.M."/>
            <person name="Wu D."/>
            <person name="Latifi A."/>
            <person name="Axen S.D."/>
            <person name="Fewer D.P."/>
            <person name="Talla E."/>
            <person name="Calteau A."/>
            <person name="Cai F."/>
            <person name="Tandeau de Marsac N."/>
            <person name="Rippka R."/>
            <person name="Herdman M."/>
            <person name="Sivonen K."/>
            <person name="Coursin T."/>
            <person name="Laurent T."/>
            <person name="Goodwin L."/>
            <person name="Nolan M."/>
            <person name="Davenport K.W."/>
            <person name="Han C.S."/>
            <person name="Rubin E.M."/>
            <person name="Eisen J.A."/>
            <person name="Woyke T."/>
            <person name="Gugger M."/>
            <person name="Kerfeld C.A."/>
        </authorList>
    </citation>
    <scope>NUCLEOTIDE SEQUENCE [LARGE SCALE GENOMIC DNA]</scope>
    <source>
        <strain evidence="2">ATCC 29140 / PCC 7202</strain>
    </source>
</reference>
<dbReference type="AlphaFoldDB" id="K9YM26"/>
<gene>
    <name evidence="1" type="ordered locus">Cyast_2036</name>
</gene>
<evidence type="ECO:0000313" key="2">
    <source>
        <dbReference type="Proteomes" id="UP000010483"/>
    </source>
</evidence>
<accession>K9YM26</accession>
<dbReference type="KEGG" id="csn:Cyast_2036"/>